<keyword evidence="2" id="KW-0479">Metal-binding</keyword>
<name>A0ABY3FBD9_9GAMM</name>
<protein>
    <recommendedName>
        <fullName evidence="5">N-acetylgalactosamine-6-phosphate deacetylase</fullName>
        <ecNumber evidence="5">3.5.1.25</ecNumber>
    </recommendedName>
    <alternativeName>
        <fullName evidence="5">N-acetylglucosamine-6-phosphate deacetylase</fullName>
    </alternativeName>
</protein>
<dbReference type="RefSeq" id="WP_145240074.1">
    <property type="nucleotide sequence ID" value="NZ_VNFF01000014.1"/>
</dbReference>
<dbReference type="GO" id="GO:0008448">
    <property type="term" value="F:N-acetylglucosamine-6-phosphate deacetylase activity"/>
    <property type="evidence" value="ECO:0007669"/>
    <property type="project" value="UniProtKB-EC"/>
</dbReference>
<dbReference type="Gene3D" id="2.30.40.10">
    <property type="entry name" value="Urease, subunit C, domain 1"/>
    <property type="match status" value="1"/>
</dbReference>
<dbReference type="Proteomes" id="UP000317938">
    <property type="component" value="Unassembled WGS sequence"/>
</dbReference>
<evidence type="ECO:0000313" key="7">
    <source>
        <dbReference type="EMBL" id="TVU82003.1"/>
    </source>
</evidence>
<dbReference type="NCBIfam" id="TIGR00221">
    <property type="entry name" value="nagA"/>
    <property type="match status" value="1"/>
</dbReference>
<dbReference type="EC" id="3.5.1.25" evidence="5"/>
<dbReference type="EMBL" id="VNFF01000014">
    <property type="protein sequence ID" value="TVU82003.1"/>
    <property type="molecule type" value="Genomic_DNA"/>
</dbReference>
<dbReference type="PANTHER" id="PTHR11113">
    <property type="entry name" value="N-ACETYLGLUCOSAMINE-6-PHOSPHATE DEACETYLASE"/>
    <property type="match status" value="1"/>
</dbReference>
<comment type="similarity">
    <text evidence="1 5">Belongs to the metallo-dependent hydrolases superfamily. NagA family.</text>
</comment>
<sequence>MIGSVFYVKADVIYCQERVLKNHFMLVENGIISHFTQNPTAGVPIDDYGNAAIIPGLIDLHIHGREGCDVIDCKMSSIETISCSLAEHGVTGFLATTVTTDWQQTLNAMSVIGQAYTQQPSGAQVLGGYSEGLFFSEVHKGAHNQDYFLELSQSHLEAMINAATGSLKVVALAPEKPGANVLIEYLTAQGIRVMLGHCDANYEQTQSALEHGACGGVHVFNGMRGIHHRDPGCAGAVLMNDDALVEVIADGVHLHPTILKLIYKLKGPQKIALISDCINAGGLNDGEYKLGKMDVVVQQGVARTASGSLAGSTLTLEQAVKNMHQLGSVELREAINMASIVPAQFLNIASQVGSLAEGKHANFAILNSDFSIQATYVKGQRCFFKSA</sequence>
<accession>A0ABY3FBD9</accession>
<organism evidence="7 8">
    <name type="scientific">Pseudoalteromonas neustonica</name>
    <dbReference type="NCBI Taxonomy" id="1840331"/>
    <lineage>
        <taxon>Bacteria</taxon>
        <taxon>Pseudomonadati</taxon>
        <taxon>Pseudomonadota</taxon>
        <taxon>Gammaproteobacteria</taxon>
        <taxon>Alteromonadales</taxon>
        <taxon>Pseudoalteromonadaceae</taxon>
        <taxon>Pseudoalteromonas</taxon>
    </lineage>
</organism>
<dbReference type="SUPFAM" id="SSF51338">
    <property type="entry name" value="Composite domain of metallo-dependent hydrolases"/>
    <property type="match status" value="1"/>
</dbReference>
<dbReference type="InterPro" id="IPR011059">
    <property type="entry name" value="Metal-dep_hydrolase_composite"/>
</dbReference>
<dbReference type="InterPro" id="IPR032466">
    <property type="entry name" value="Metal_Hydrolase"/>
</dbReference>
<dbReference type="InterPro" id="IPR003764">
    <property type="entry name" value="GlcNAc_6-P_deAcase"/>
</dbReference>
<dbReference type="PANTHER" id="PTHR11113:SF14">
    <property type="entry name" value="N-ACETYLGLUCOSAMINE-6-PHOSPHATE DEACETYLASE"/>
    <property type="match status" value="1"/>
</dbReference>
<dbReference type="Pfam" id="PF01979">
    <property type="entry name" value="Amidohydro_1"/>
    <property type="match status" value="1"/>
</dbReference>
<keyword evidence="3 5" id="KW-0378">Hydrolase</keyword>
<evidence type="ECO:0000256" key="2">
    <source>
        <dbReference type="ARBA" id="ARBA00022723"/>
    </source>
</evidence>
<dbReference type="Gene3D" id="3.20.20.140">
    <property type="entry name" value="Metal-dependent hydrolases"/>
    <property type="match status" value="1"/>
</dbReference>
<dbReference type="CDD" id="cd00854">
    <property type="entry name" value="NagA"/>
    <property type="match status" value="1"/>
</dbReference>
<dbReference type="SUPFAM" id="SSF51556">
    <property type="entry name" value="Metallo-dependent hydrolases"/>
    <property type="match status" value="1"/>
</dbReference>
<evidence type="ECO:0000256" key="3">
    <source>
        <dbReference type="ARBA" id="ARBA00022801"/>
    </source>
</evidence>
<evidence type="ECO:0000313" key="8">
    <source>
        <dbReference type="Proteomes" id="UP000317938"/>
    </source>
</evidence>
<keyword evidence="8" id="KW-1185">Reference proteome</keyword>
<keyword evidence="4 5" id="KW-0119">Carbohydrate metabolism</keyword>
<feature type="domain" description="Amidohydrolase-related" evidence="6">
    <location>
        <begin position="53"/>
        <end position="381"/>
    </location>
</feature>
<proteinExistence type="inferred from homology"/>
<evidence type="ECO:0000256" key="5">
    <source>
        <dbReference type="PIRNR" id="PIRNR038994"/>
    </source>
</evidence>
<evidence type="ECO:0000256" key="4">
    <source>
        <dbReference type="ARBA" id="ARBA00023277"/>
    </source>
</evidence>
<gene>
    <name evidence="7" type="primary">nagA</name>
    <name evidence="7" type="ORF">FQP85_14915</name>
</gene>
<evidence type="ECO:0000259" key="6">
    <source>
        <dbReference type="Pfam" id="PF01979"/>
    </source>
</evidence>
<reference evidence="7 8" key="1">
    <citation type="submission" date="2019-07" db="EMBL/GenBank/DDBJ databases">
        <title>Diversity of Bacteria from Kongsfjorden, Arctic.</title>
        <authorList>
            <person name="Yu Y."/>
        </authorList>
    </citation>
    <scope>NUCLEOTIDE SEQUENCE [LARGE SCALE GENOMIC DNA]</scope>
    <source>
        <strain evidence="7 8">SM1927</strain>
    </source>
</reference>
<comment type="catalytic activity">
    <reaction evidence="5">
        <text>N-acetyl-D-glucosamine 6-phosphate + H2O = D-glucosamine 6-phosphate + acetate</text>
        <dbReference type="Rhea" id="RHEA:22936"/>
        <dbReference type="ChEBI" id="CHEBI:15377"/>
        <dbReference type="ChEBI" id="CHEBI:30089"/>
        <dbReference type="ChEBI" id="CHEBI:57513"/>
        <dbReference type="ChEBI" id="CHEBI:58725"/>
        <dbReference type="EC" id="3.5.1.25"/>
    </reaction>
</comment>
<comment type="caution">
    <text evidence="7">The sequence shown here is derived from an EMBL/GenBank/DDBJ whole genome shotgun (WGS) entry which is preliminary data.</text>
</comment>
<dbReference type="InterPro" id="IPR006680">
    <property type="entry name" value="Amidohydro-rel"/>
</dbReference>
<evidence type="ECO:0000256" key="1">
    <source>
        <dbReference type="ARBA" id="ARBA00010716"/>
    </source>
</evidence>
<dbReference type="PIRSF" id="PIRSF038994">
    <property type="entry name" value="NagA"/>
    <property type="match status" value="1"/>
</dbReference>